<dbReference type="Pfam" id="PF05593">
    <property type="entry name" value="RHS_repeat"/>
    <property type="match status" value="4"/>
</dbReference>
<reference evidence="7 8" key="1">
    <citation type="submission" date="2019-03" db="EMBL/GenBank/DDBJ databases">
        <title>Genomic Encyclopedia of Type Strains, Phase IV (KMG-IV): sequencing the most valuable type-strain genomes for metagenomic binning, comparative biology and taxonomic classification.</title>
        <authorList>
            <person name="Goeker M."/>
        </authorList>
    </citation>
    <scope>NUCLEOTIDE SEQUENCE [LARGE SCALE GENOMIC DNA]</scope>
    <source>
        <strain evidence="7 8">DSM 45934</strain>
    </source>
</reference>
<keyword evidence="3" id="KW-0732">Signal</keyword>
<evidence type="ECO:0000259" key="6">
    <source>
        <dbReference type="Pfam" id="PF25023"/>
    </source>
</evidence>
<feature type="domain" description="Bacterial toxin 30" evidence="4">
    <location>
        <begin position="2387"/>
        <end position="2489"/>
    </location>
</feature>
<feature type="compositionally biased region" description="Low complexity" evidence="2">
    <location>
        <begin position="805"/>
        <end position="824"/>
    </location>
</feature>
<dbReference type="Pfam" id="PF25023">
    <property type="entry name" value="TEN_YD-shell"/>
    <property type="match status" value="2"/>
</dbReference>
<feature type="region of interest" description="Disordered" evidence="2">
    <location>
        <begin position="91"/>
        <end position="113"/>
    </location>
</feature>
<dbReference type="PANTHER" id="PTHR32305">
    <property type="match status" value="1"/>
</dbReference>
<accession>A0A4R2J9I1</accession>
<feature type="signal peptide" evidence="3">
    <location>
        <begin position="1"/>
        <end position="26"/>
    </location>
</feature>
<protein>
    <submittedName>
        <fullName evidence="7">RHS repeat-associated protein</fullName>
    </submittedName>
</protein>
<feature type="region of interest" description="Disordered" evidence="2">
    <location>
        <begin position="35"/>
        <end position="74"/>
    </location>
</feature>
<dbReference type="InterPro" id="IPR022385">
    <property type="entry name" value="Rhs_assc_core"/>
</dbReference>
<keyword evidence="1" id="KW-0677">Repeat</keyword>
<feature type="domain" description="DUF6531" evidence="5">
    <location>
        <begin position="378"/>
        <end position="446"/>
    </location>
</feature>
<proteinExistence type="predicted"/>
<feature type="compositionally biased region" description="Pro residues" evidence="2">
    <location>
        <begin position="2156"/>
        <end position="2181"/>
    </location>
</feature>
<evidence type="ECO:0000256" key="2">
    <source>
        <dbReference type="SAM" id="MobiDB-lite"/>
    </source>
</evidence>
<feature type="region of interest" description="Disordered" evidence="2">
    <location>
        <begin position="805"/>
        <end position="832"/>
    </location>
</feature>
<feature type="domain" description="Teneurin-like YD-shell" evidence="6">
    <location>
        <begin position="1569"/>
        <end position="1731"/>
    </location>
</feature>
<dbReference type="Gene3D" id="2.180.10.10">
    <property type="entry name" value="RHS repeat-associated core"/>
    <property type="match status" value="3"/>
</dbReference>
<feature type="chain" id="PRO_5020796550" evidence="3">
    <location>
        <begin position="27"/>
        <end position="2495"/>
    </location>
</feature>
<dbReference type="Pfam" id="PF20148">
    <property type="entry name" value="DUF6531"/>
    <property type="match status" value="1"/>
</dbReference>
<gene>
    <name evidence="7" type="ORF">EV192_107398</name>
</gene>
<dbReference type="InterPro" id="IPR029111">
    <property type="entry name" value="Ntox30"/>
</dbReference>
<keyword evidence="8" id="KW-1185">Reference proteome</keyword>
<evidence type="ECO:0000259" key="5">
    <source>
        <dbReference type="Pfam" id="PF20148"/>
    </source>
</evidence>
<dbReference type="InterPro" id="IPR050708">
    <property type="entry name" value="T6SS_VgrG/RHS"/>
</dbReference>
<evidence type="ECO:0000256" key="1">
    <source>
        <dbReference type="ARBA" id="ARBA00022737"/>
    </source>
</evidence>
<name>A0A4R2J9I1_9PSEU</name>
<evidence type="ECO:0000256" key="3">
    <source>
        <dbReference type="SAM" id="SignalP"/>
    </source>
</evidence>
<dbReference type="PANTHER" id="PTHR32305:SF15">
    <property type="entry name" value="PROTEIN RHSA-RELATED"/>
    <property type="match status" value="1"/>
</dbReference>
<dbReference type="RefSeq" id="WP_132122190.1">
    <property type="nucleotide sequence ID" value="NZ_SLWS01000007.1"/>
</dbReference>
<feature type="region of interest" description="Disordered" evidence="2">
    <location>
        <begin position="2155"/>
        <end position="2181"/>
    </location>
</feature>
<dbReference type="OrthoDB" id="4981820at2"/>
<evidence type="ECO:0000313" key="8">
    <source>
        <dbReference type="Proteomes" id="UP000295680"/>
    </source>
</evidence>
<evidence type="ECO:0000259" key="4">
    <source>
        <dbReference type="Pfam" id="PF15532"/>
    </source>
</evidence>
<dbReference type="NCBIfam" id="TIGR03696">
    <property type="entry name" value="Rhs_assc_core"/>
    <property type="match status" value="1"/>
</dbReference>
<dbReference type="InterPro" id="IPR045351">
    <property type="entry name" value="DUF6531"/>
</dbReference>
<dbReference type="InterPro" id="IPR056823">
    <property type="entry name" value="TEN-like_YD-shell"/>
</dbReference>
<sequence length="2495" mass="265554">MRRRFAAVFMCLSVLGAVVVPMPAVAVAAVADRQGHDGAGGRSKPSPAAHRQVPPQVAEPAKPSPPPAGSPARATYDKFVADSAAVTDRIRARAKQTTVKPEPAAAGMTAPRQAKAASDVDPCAPVGGEQWFATYSGGGIITTPTNNSPGVARVSVVNRGSQTWPAGHTSLGYHLFDSAGVEVPGDYPRTPLSGAVANGGSATVDATIAALAPATWQIKWDLWVDGPGWFSHNAVCTYAILYTIRNQAPNLTLLSPPNHGTVKERTPRLFVSGVDPDAWPGVWLTYQFIVCRDAALTAGCVVSDWQTSDGYPVPVNVLGWNDTFYWSARVSDSKITTPDAGWAPPNEVRVVVPVPDKWRTVGTGLGLTNVGGMVLPYGTWVHTETDADVAGVGVPLTVQRTYSSEAAQVPGAFGRGWLSMFDASAQYSPDNQLLTVTYPDGRQEIFARQSGGGWVTRADTGSTDRLSVAGDGVITVRGADQQVLTFGPAGELRTVETTGVGALALARNTAGQVTTVTQQPSGRSLTVGWVTTNAGCSQPAPPPRVAEIVAGTAHWTYSYGCDGDLAKVCDPVNACATYGTEWADRAGRRVVRPYPDGDNNWEPNGAASKSYRIWGNDRSTLITVKVFTPRENAGTDYLANYNSFGGATVHVVVDAEGEEGGIRQETYRFDEVNRLRDLSHGGIADAATAPHRSWDYGVVTGRLEGFVDENLNVKELRTDAWGNLTGNILFRDPNTQVTHNATYFPDVNGDPDKTRMRGIVMTPREGNDSQQGDMFGYDTAGRLTQRRGHPVPETPGGPLTTFTYTTGGDAAAGPRRGGTSPPGGDKMPAGLPRTTVRNWATTTFSYNGNGDVTEVVDPVGRKTAYDYDVLGRRVSATEYTTTYPAGVQTRFVLDAAGRAVEEIRPATTNAVTGAAQQLRICREYDGSGLVTKTVETPVACPAVGAARRAGDRTTETTYDSNGRPAKVVDADGGTTTYSYLRARRTASATQDSGVVRVTDPHGTVTEQWYDAGRLMEERRTNGAGAVITTALYAYDQGGRRVQESDALGRKTTYFWTGDDLVYRAPRAQYGSTGEIELFNREFDGDGRITSELTGGSRLVRNHHDGEGKLVDTVLDPAGLNRTDHRDYNQLGQLVTETVTGGGRTERTDYCRAATGALTCTVRTLGNEKLETHFQVDQRGLTTSAVDPRGVTPNQPDDPDYTAYTKYDELGRATSSTGHRAAVEPGGPARPTVTYGYDAFGQLTHVKDAKGDVTTTGYDDAGHAVETRYPAYTPPGSSTPLVPTTTRSYDAAGLLLRETDARGKVTDYVYDAAGRQTEVRAPVLDNGLRPVTKYEYDAAGQRTATVGPTGARVEYWYDSVGRVVTRTEVVRQTSSGTNYLHTNYTYDGVGDLTRIETPMGLVVRMDYNAGGEVTKVWLPGATKPISYDHDLAGRVTKQTDRAGRAVETEYDQAGRAVLSRQRAADGTELAVARSEYDRAGNVTAVVAPNSARTTFQVDALDRVVSTTQQVSAGQSITTRSTGYDIAGNPVRVTDGRGNTTTYEYNTLGKVASVTEPATAAHPALADRRWTTTYDAGGLPVTLAEPGGVTIDRGYDAAGRLRQEDGRGAGAPVRRTWTYDLAGRIGSITHPDQTRTFAYSDRGLVLTTNGPDATIATFDYDADGHMTSRQDPAGVSNFYWRPDGQLGEATDPLTGLRRTYQYYANSGELNQISWPNGLRRSFGYDQRGRVNLIASTNAAGTVTHDVRYGYDSNGNVTSEIVANDPAASSTYAYDLGNRLTRWAPGGGAPAHDYTSDNAGNRVAEQTATGTDPPVQTGSWTYDERDRLTTAHTNQDVSYQYTPRGTLATTTVAGGATSTSTFDAFDQMVADAGVTYRYDALGRLAERNGDRFEYDGLERDPVVAPGETYARGLSGDLVAAQINGSSLIPLTNGHGDTVGWTPSKQTASAPAPLAGRTKYDPFGARIAATGTQSALGFQSDWTDTATGRVDMDARWYQPSTGGFTARDSVDSGNRYGYGAANPVTNTDPTGHWAETPAVCGSISLQATIGLGAAGPVGGLVGGAAGVGGCVGSVLGPAGAVAGELLGGGVAILGTVVLGGLASLLLPKPTGVVHNGIRYDQWDARSRDYFQVGCVQGRGCGQTLWCGCAEPLPQMETVPVPDPAPAPGPRTPPVAPTPPPPPPPPPVLIHDTTLHQVKAWSQSTSWASGTYRFVRQDDYTQDWARRTKVWSDGFWSDTGWYLNSWHDDWRVSWVNTLDPNRIDGIVADAGVIANSGLLSGVTAGTDAIGQCGLNGTILSCLGEALSPVVGAGCAGVLATMLACNPTEPGPGRPEGQHEAARSQIQLTNTCHTGGWNRFDGTRALMAWTCGDDIPALRPLAPGRGYDLRGIDPMSIVPDDASVRGLKPDPNGGAQYGIEFAWRNADGTRVRLRIHGPDGTAPPGSNSASGETYRVQIGARYQDISGTLYPRNVHNPLSPYYDPVAANAAHIPWPFQFPGL</sequence>
<dbReference type="Pfam" id="PF15532">
    <property type="entry name" value="Ntox30"/>
    <property type="match status" value="1"/>
</dbReference>
<dbReference type="Proteomes" id="UP000295680">
    <property type="component" value="Unassembled WGS sequence"/>
</dbReference>
<dbReference type="InterPro" id="IPR031325">
    <property type="entry name" value="RHS_repeat"/>
</dbReference>
<dbReference type="EMBL" id="SLWS01000007">
    <property type="protein sequence ID" value="TCO55973.1"/>
    <property type="molecule type" value="Genomic_DNA"/>
</dbReference>
<dbReference type="InterPro" id="IPR006530">
    <property type="entry name" value="YD"/>
</dbReference>
<evidence type="ECO:0000313" key="7">
    <source>
        <dbReference type="EMBL" id="TCO55973.1"/>
    </source>
</evidence>
<comment type="caution">
    <text evidence="7">The sequence shown here is derived from an EMBL/GenBank/DDBJ whole genome shotgun (WGS) entry which is preliminary data.</text>
</comment>
<organism evidence="7 8">
    <name type="scientific">Actinocrispum wychmicini</name>
    <dbReference type="NCBI Taxonomy" id="1213861"/>
    <lineage>
        <taxon>Bacteria</taxon>
        <taxon>Bacillati</taxon>
        <taxon>Actinomycetota</taxon>
        <taxon>Actinomycetes</taxon>
        <taxon>Pseudonocardiales</taxon>
        <taxon>Pseudonocardiaceae</taxon>
        <taxon>Actinocrispum</taxon>
    </lineage>
</organism>
<dbReference type="NCBIfam" id="TIGR01643">
    <property type="entry name" value="YD_repeat_2x"/>
    <property type="match status" value="6"/>
</dbReference>
<feature type="domain" description="Teneurin-like YD-shell" evidence="6">
    <location>
        <begin position="1816"/>
        <end position="1892"/>
    </location>
</feature>